<dbReference type="HAMAP" id="MF_01694">
    <property type="entry name" value="BioB"/>
    <property type="match status" value="1"/>
</dbReference>
<dbReference type="SFLD" id="SFLDF00272">
    <property type="entry name" value="biotin_synthase"/>
    <property type="match status" value="1"/>
</dbReference>
<feature type="binding site" evidence="13 14">
    <location>
        <position position="216"/>
    </location>
    <ligand>
        <name>[2Fe-2S] cluster</name>
        <dbReference type="ChEBI" id="CHEBI:190135"/>
    </ligand>
</feature>
<evidence type="ECO:0000259" key="15">
    <source>
        <dbReference type="PROSITE" id="PS51918"/>
    </source>
</evidence>
<keyword evidence="8 13" id="KW-0479">Metal-binding</keyword>
<gene>
    <name evidence="13" type="primary">bioB</name>
    <name evidence="16" type="ORF">GL4_1634</name>
</gene>
<comment type="catalytic activity">
    <reaction evidence="12 13">
        <text>(4R,5S)-dethiobiotin + (sulfur carrier)-SH + 2 reduced [2Fe-2S]-[ferredoxin] + 2 S-adenosyl-L-methionine = (sulfur carrier)-H + biotin + 2 5'-deoxyadenosine + 2 L-methionine + 2 oxidized [2Fe-2S]-[ferredoxin]</text>
        <dbReference type="Rhea" id="RHEA:22060"/>
        <dbReference type="Rhea" id="RHEA-COMP:10000"/>
        <dbReference type="Rhea" id="RHEA-COMP:10001"/>
        <dbReference type="Rhea" id="RHEA-COMP:14737"/>
        <dbReference type="Rhea" id="RHEA-COMP:14739"/>
        <dbReference type="ChEBI" id="CHEBI:17319"/>
        <dbReference type="ChEBI" id="CHEBI:29917"/>
        <dbReference type="ChEBI" id="CHEBI:33737"/>
        <dbReference type="ChEBI" id="CHEBI:33738"/>
        <dbReference type="ChEBI" id="CHEBI:57586"/>
        <dbReference type="ChEBI" id="CHEBI:57844"/>
        <dbReference type="ChEBI" id="CHEBI:59789"/>
        <dbReference type="ChEBI" id="CHEBI:64428"/>
        <dbReference type="ChEBI" id="CHEBI:149473"/>
        <dbReference type="EC" id="2.8.1.6"/>
    </reaction>
</comment>
<protein>
    <recommendedName>
        <fullName evidence="3 13">Biotin synthase</fullName>
        <ecNumber evidence="3 13">2.8.1.6</ecNumber>
    </recommendedName>
</protein>
<dbReference type="PANTHER" id="PTHR22976:SF2">
    <property type="entry name" value="BIOTIN SYNTHASE, MITOCHONDRIAL"/>
    <property type="match status" value="1"/>
</dbReference>
<name>A0A0A8K293_9HYPH</name>
<keyword evidence="11 13" id="KW-0411">Iron-sulfur</keyword>
<keyword evidence="4 13" id="KW-0004">4Fe-4S</keyword>
<dbReference type="CDD" id="cd01335">
    <property type="entry name" value="Radical_SAM"/>
    <property type="match status" value="1"/>
</dbReference>
<dbReference type="InterPro" id="IPR024177">
    <property type="entry name" value="Biotin_synthase"/>
</dbReference>
<keyword evidence="10 13" id="KW-0408">Iron</keyword>
<dbReference type="InterPro" id="IPR058240">
    <property type="entry name" value="rSAM_sf"/>
</dbReference>
<evidence type="ECO:0000256" key="7">
    <source>
        <dbReference type="ARBA" id="ARBA00022714"/>
    </source>
</evidence>
<dbReference type="SMART" id="SM00729">
    <property type="entry name" value="Elp3"/>
    <property type="match status" value="1"/>
</dbReference>
<dbReference type="PROSITE" id="PS51918">
    <property type="entry name" value="RADICAL_SAM"/>
    <property type="match status" value="1"/>
</dbReference>
<comment type="function">
    <text evidence="13">Catalyzes the conversion of dethiobiotin (DTB) to biotin by the insertion of a sulfur atom into dethiobiotin via a radical-based mechanism.</text>
</comment>
<sequence>MTETLESLNPFKGLIRQAEREGEPRASIRHDWQTFEIVDLLQAPLFELLDQARAINRQYHADGEVQLASLLSIKTGACPEDCKYCPQSARYAKKTGLERESLLDVDDVLSKAKLAKEAGASRFCMGAAWRQVKDGPEFDKVLDMVRGVRDLEMEACVTLGMVTKDQADRLAEAGLTAYNHNLDTSPEFYEEIITTRTYEDRLETIANVRSAGVEVCSGGIIGMGETIEDRARLLQELATLDPHPESVPINALVPVPGTPLESQAKVEPLELVRMVATARILMPTSFVRLSAGRESLNREAQILCFLAGANSIFYGEKLLTTANNDAADDRALIEQAGLKIKPACSR</sequence>
<comment type="similarity">
    <text evidence="2 13">Belongs to the radical SAM superfamily. Biotin synthase family.</text>
</comment>
<evidence type="ECO:0000256" key="9">
    <source>
        <dbReference type="ARBA" id="ARBA00022756"/>
    </source>
</evidence>
<dbReference type="InterPro" id="IPR006638">
    <property type="entry name" value="Elp3/MiaA/NifB-like_rSAM"/>
</dbReference>
<dbReference type="InterPro" id="IPR002684">
    <property type="entry name" value="Biotin_synth/BioAB"/>
</dbReference>
<feature type="domain" description="Radical SAM core" evidence="15">
    <location>
        <begin position="63"/>
        <end position="284"/>
    </location>
</feature>
<dbReference type="EMBL" id="AP014648">
    <property type="protein sequence ID" value="BAQ17088.1"/>
    <property type="molecule type" value="Genomic_DNA"/>
</dbReference>
<dbReference type="InterPro" id="IPR010722">
    <property type="entry name" value="BATS_dom"/>
</dbReference>
<dbReference type="SFLD" id="SFLDG01278">
    <property type="entry name" value="biotin_synthase_like"/>
    <property type="match status" value="1"/>
</dbReference>
<evidence type="ECO:0000256" key="1">
    <source>
        <dbReference type="ARBA" id="ARBA00004942"/>
    </source>
</evidence>
<evidence type="ECO:0000256" key="8">
    <source>
        <dbReference type="ARBA" id="ARBA00022723"/>
    </source>
</evidence>
<feature type="binding site" evidence="13 14">
    <location>
        <position position="78"/>
    </location>
    <ligand>
        <name>[4Fe-4S] cluster</name>
        <dbReference type="ChEBI" id="CHEBI:49883"/>
        <note>4Fe-4S-S-AdoMet</note>
    </ligand>
</feature>
<dbReference type="Gene3D" id="3.20.20.70">
    <property type="entry name" value="Aldolase class I"/>
    <property type="match status" value="1"/>
</dbReference>
<keyword evidence="5 13" id="KW-0808">Transferase</keyword>
<dbReference type="KEGG" id="mcg:GL4_1634"/>
<dbReference type="GO" id="GO:0004076">
    <property type="term" value="F:biotin synthase activity"/>
    <property type="evidence" value="ECO:0007669"/>
    <property type="project" value="UniProtKB-UniRule"/>
</dbReference>
<reference evidence="16 17" key="1">
    <citation type="submission" date="2014-09" db="EMBL/GenBank/DDBJ databases">
        <title>Genome sequencing of Methyloceanibacter caenitepidi Gela4.</title>
        <authorList>
            <person name="Takeuchi M."/>
            <person name="Susumu S."/>
            <person name="Kamagata Y."/>
            <person name="Oshima K."/>
            <person name="Hattori M."/>
            <person name="Iwasaki W."/>
        </authorList>
    </citation>
    <scope>NUCLEOTIDE SEQUENCE [LARGE SCALE GENOMIC DNA]</scope>
    <source>
        <strain evidence="16 17">Gela4</strain>
    </source>
</reference>
<evidence type="ECO:0000256" key="12">
    <source>
        <dbReference type="ARBA" id="ARBA00051157"/>
    </source>
</evidence>
<dbReference type="HOGENOM" id="CLU_033172_1_2_5"/>
<dbReference type="PIRSF" id="PIRSF001619">
    <property type="entry name" value="Biotin_synth"/>
    <property type="match status" value="1"/>
</dbReference>
<evidence type="ECO:0000256" key="2">
    <source>
        <dbReference type="ARBA" id="ARBA00010765"/>
    </source>
</evidence>
<comment type="cofactor">
    <cofactor evidence="13 14">
        <name>[4Fe-4S] cluster</name>
        <dbReference type="ChEBI" id="CHEBI:49883"/>
    </cofactor>
    <text evidence="13 14">Binds 1 [4Fe-4S] cluster. The cluster is coordinated with 3 cysteines and an exchangeable S-adenosyl-L-methionine.</text>
</comment>
<dbReference type="SUPFAM" id="SSF102114">
    <property type="entry name" value="Radical SAM enzymes"/>
    <property type="match status" value="1"/>
</dbReference>
<evidence type="ECO:0000256" key="3">
    <source>
        <dbReference type="ARBA" id="ARBA00012236"/>
    </source>
</evidence>
<dbReference type="STRING" id="1384459.GL4_1634"/>
<feature type="binding site" evidence="13 14">
    <location>
        <position position="85"/>
    </location>
    <ligand>
        <name>[4Fe-4S] cluster</name>
        <dbReference type="ChEBI" id="CHEBI:49883"/>
        <note>4Fe-4S-S-AdoMet</note>
    </ligand>
</feature>
<dbReference type="GO" id="GO:0009102">
    <property type="term" value="P:biotin biosynthetic process"/>
    <property type="evidence" value="ECO:0007669"/>
    <property type="project" value="UniProtKB-UniRule"/>
</dbReference>
<dbReference type="SFLD" id="SFLDS00029">
    <property type="entry name" value="Radical_SAM"/>
    <property type="match status" value="1"/>
</dbReference>
<organism evidence="16 17">
    <name type="scientific">Methyloceanibacter caenitepidi</name>
    <dbReference type="NCBI Taxonomy" id="1384459"/>
    <lineage>
        <taxon>Bacteria</taxon>
        <taxon>Pseudomonadati</taxon>
        <taxon>Pseudomonadota</taxon>
        <taxon>Alphaproteobacteria</taxon>
        <taxon>Hyphomicrobiales</taxon>
        <taxon>Hyphomicrobiaceae</taxon>
        <taxon>Methyloceanibacter</taxon>
    </lineage>
</organism>
<evidence type="ECO:0000256" key="13">
    <source>
        <dbReference type="HAMAP-Rule" id="MF_01694"/>
    </source>
</evidence>
<dbReference type="InterPro" id="IPR007197">
    <property type="entry name" value="rSAM"/>
</dbReference>
<comment type="cofactor">
    <cofactor evidence="14">
        <name>[2Fe-2S] cluster</name>
        <dbReference type="ChEBI" id="CHEBI:190135"/>
    </cofactor>
    <text evidence="14">Binds 1 [2Fe-2S] cluster. The cluster is coordinated with 3 cysteines and 1 arginine.</text>
</comment>
<feature type="binding site" evidence="13 14">
    <location>
        <position position="156"/>
    </location>
    <ligand>
        <name>[2Fe-2S] cluster</name>
        <dbReference type="ChEBI" id="CHEBI:190135"/>
    </ligand>
</feature>
<dbReference type="UniPathway" id="UPA00078">
    <property type="reaction ID" value="UER00162"/>
</dbReference>
<dbReference type="GO" id="GO:0051537">
    <property type="term" value="F:2 iron, 2 sulfur cluster binding"/>
    <property type="evidence" value="ECO:0007669"/>
    <property type="project" value="UniProtKB-KW"/>
</dbReference>
<dbReference type="GO" id="GO:0051539">
    <property type="term" value="F:4 iron, 4 sulfur cluster binding"/>
    <property type="evidence" value="ECO:0007669"/>
    <property type="project" value="UniProtKB-KW"/>
</dbReference>
<dbReference type="InterPro" id="IPR013785">
    <property type="entry name" value="Aldolase_TIM"/>
</dbReference>
<evidence type="ECO:0000256" key="5">
    <source>
        <dbReference type="ARBA" id="ARBA00022679"/>
    </source>
</evidence>
<dbReference type="PANTHER" id="PTHR22976">
    <property type="entry name" value="BIOTIN SYNTHASE"/>
    <property type="match status" value="1"/>
</dbReference>
<dbReference type="EC" id="2.8.1.6" evidence="3 13"/>
<keyword evidence="6 13" id="KW-0949">S-adenosyl-L-methionine</keyword>
<accession>A0A0A8K293</accession>
<dbReference type="SFLD" id="SFLDG01060">
    <property type="entry name" value="BATS_domain_containing"/>
    <property type="match status" value="1"/>
</dbReference>
<evidence type="ECO:0000313" key="17">
    <source>
        <dbReference type="Proteomes" id="UP000031643"/>
    </source>
</evidence>
<evidence type="ECO:0000256" key="10">
    <source>
        <dbReference type="ARBA" id="ARBA00023004"/>
    </source>
</evidence>
<comment type="subunit">
    <text evidence="13">Homodimer.</text>
</comment>
<dbReference type="NCBIfam" id="TIGR00433">
    <property type="entry name" value="bioB"/>
    <property type="match status" value="1"/>
</dbReference>
<comment type="pathway">
    <text evidence="1 13">Cofactor biosynthesis; biotin biosynthesis; biotin from 7,8-diaminononanoate: step 2/2.</text>
</comment>
<keyword evidence="9 13" id="KW-0093">Biotin biosynthesis</keyword>
<feature type="binding site" evidence="13 14">
    <location>
        <position position="288"/>
    </location>
    <ligand>
        <name>[2Fe-2S] cluster</name>
        <dbReference type="ChEBI" id="CHEBI:190135"/>
    </ligand>
</feature>
<feature type="binding site" evidence="13 14">
    <location>
        <position position="82"/>
    </location>
    <ligand>
        <name>[4Fe-4S] cluster</name>
        <dbReference type="ChEBI" id="CHEBI:49883"/>
        <note>4Fe-4S-S-AdoMet</note>
    </ligand>
</feature>
<evidence type="ECO:0000313" key="16">
    <source>
        <dbReference type="EMBL" id="BAQ17088.1"/>
    </source>
</evidence>
<dbReference type="AlphaFoldDB" id="A0A0A8K293"/>
<keyword evidence="7 13" id="KW-0001">2Fe-2S</keyword>
<dbReference type="Pfam" id="PF06968">
    <property type="entry name" value="BATS"/>
    <property type="match status" value="1"/>
</dbReference>
<dbReference type="Proteomes" id="UP000031643">
    <property type="component" value="Chromosome"/>
</dbReference>
<feature type="binding site" evidence="13 14">
    <location>
        <position position="124"/>
    </location>
    <ligand>
        <name>[2Fe-2S] cluster</name>
        <dbReference type="ChEBI" id="CHEBI:190135"/>
    </ligand>
</feature>
<proteinExistence type="inferred from homology"/>
<dbReference type="Pfam" id="PF04055">
    <property type="entry name" value="Radical_SAM"/>
    <property type="match status" value="1"/>
</dbReference>
<dbReference type="SMART" id="SM00876">
    <property type="entry name" value="BATS"/>
    <property type="match status" value="1"/>
</dbReference>
<evidence type="ECO:0000256" key="6">
    <source>
        <dbReference type="ARBA" id="ARBA00022691"/>
    </source>
</evidence>
<evidence type="ECO:0000256" key="14">
    <source>
        <dbReference type="PIRSR" id="PIRSR001619-1"/>
    </source>
</evidence>
<evidence type="ECO:0000256" key="4">
    <source>
        <dbReference type="ARBA" id="ARBA00022485"/>
    </source>
</evidence>
<keyword evidence="17" id="KW-1185">Reference proteome</keyword>
<evidence type="ECO:0000256" key="11">
    <source>
        <dbReference type="ARBA" id="ARBA00023014"/>
    </source>
</evidence>
<comment type="cofactor">
    <cofactor evidence="13">
        <name>[2Fe-2S] cluster</name>
        <dbReference type="ChEBI" id="CHEBI:190135"/>
    </cofactor>
    <text evidence="13">Binds 1 [2Fe-2S] cluster. The cluster is coordinated with 3 cysteines and 1 arginine.</text>
</comment>
<dbReference type="GO" id="GO:0005506">
    <property type="term" value="F:iron ion binding"/>
    <property type="evidence" value="ECO:0007669"/>
    <property type="project" value="UniProtKB-UniRule"/>
</dbReference>